<name>A0AAW1MF48_POPJA</name>
<reference evidence="2 3" key="1">
    <citation type="journal article" date="2024" name="BMC Genomics">
        <title>De novo assembly and annotation of Popillia japonica's genome with initial clues to its potential as an invasive pest.</title>
        <authorList>
            <person name="Cucini C."/>
            <person name="Boschi S."/>
            <person name="Funari R."/>
            <person name="Cardaioli E."/>
            <person name="Iannotti N."/>
            <person name="Marturano G."/>
            <person name="Paoli F."/>
            <person name="Bruttini M."/>
            <person name="Carapelli A."/>
            <person name="Frati F."/>
            <person name="Nardi F."/>
        </authorList>
    </citation>
    <scope>NUCLEOTIDE SEQUENCE [LARGE SCALE GENOMIC DNA]</scope>
    <source>
        <strain evidence="2">DMR45628</strain>
    </source>
</reference>
<feature type="compositionally biased region" description="Basic and acidic residues" evidence="1">
    <location>
        <begin position="193"/>
        <end position="202"/>
    </location>
</feature>
<feature type="compositionally biased region" description="Low complexity" evidence="1">
    <location>
        <begin position="11"/>
        <end position="25"/>
    </location>
</feature>
<gene>
    <name evidence="2" type="ORF">QE152_g6304</name>
</gene>
<feature type="region of interest" description="Disordered" evidence="1">
    <location>
        <begin position="372"/>
        <end position="415"/>
    </location>
</feature>
<dbReference type="EMBL" id="JASPKY010000041">
    <property type="protein sequence ID" value="KAK9746283.1"/>
    <property type="molecule type" value="Genomic_DNA"/>
</dbReference>
<evidence type="ECO:0000313" key="3">
    <source>
        <dbReference type="Proteomes" id="UP001458880"/>
    </source>
</evidence>
<protein>
    <submittedName>
        <fullName evidence="2">Uncharacterized protein</fullName>
    </submittedName>
</protein>
<dbReference type="AlphaFoldDB" id="A0AAW1MF48"/>
<keyword evidence="3" id="KW-1185">Reference proteome</keyword>
<organism evidence="2 3">
    <name type="scientific">Popillia japonica</name>
    <name type="common">Japanese beetle</name>
    <dbReference type="NCBI Taxonomy" id="7064"/>
    <lineage>
        <taxon>Eukaryota</taxon>
        <taxon>Metazoa</taxon>
        <taxon>Ecdysozoa</taxon>
        <taxon>Arthropoda</taxon>
        <taxon>Hexapoda</taxon>
        <taxon>Insecta</taxon>
        <taxon>Pterygota</taxon>
        <taxon>Neoptera</taxon>
        <taxon>Endopterygota</taxon>
        <taxon>Coleoptera</taxon>
        <taxon>Polyphaga</taxon>
        <taxon>Scarabaeiformia</taxon>
        <taxon>Scarabaeidae</taxon>
        <taxon>Rutelinae</taxon>
        <taxon>Popillia</taxon>
    </lineage>
</organism>
<feature type="region of interest" description="Disordered" evidence="1">
    <location>
        <begin position="1"/>
        <end position="25"/>
    </location>
</feature>
<proteinExistence type="predicted"/>
<feature type="region of interest" description="Disordered" evidence="1">
    <location>
        <begin position="279"/>
        <end position="310"/>
    </location>
</feature>
<sequence length="415" mass="45859">MLAESKIMKNVTAAGSPTSSSGTAVTRLPAIGAFSNARNYSTQDGGGSSTSNKKVCKLGGGKEAKKCHKLKVPHCAPVKSIRCGKRKKRAVQCVKKMSPYPSYSESCHEEPYNKPSECKICPYKSEEHPTFKPPKNDYHTSSAAAYRERYDRLKISAEAGNKLKISAEAGNKLKTAARTFLSTIAKGPSKAGQGEKEVKKNEGFSNARQTLQSSTVSLSKEMGAWLNRLQPDDILLPSIVKARQTKHLSPKEGGGKCQKFPFKECTFTLVKKKKIPLANKGKCPEKPKRKPEKPKRKLVKDCPPENEDECKRSAPEFVRNLLTYKMCEQREDENSDKRKKKCPKINLGVCKDEMDNRDDPCGRKRRGKTLICPTDLLKTGRDKNKKKKTSGVIPPTIGQVPPPTPTPRPVTAANM</sequence>
<feature type="compositionally biased region" description="Basic and acidic residues" evidence="1">
    <location>
        <begin position="299"/>
        <end position="310"/>
    </location>
</feature>
<dbReference type="InterPro" id="IPR006611">
    <property type="entry name" value="DUF1431_DROsp"/>
</dbReference>
<accession>A0AAW1MF48</accession>
<feature type="region of interest" description="Disordered" evidence="1">
    <location>
        <begin position="186"/>
        <end position="206"/>
    </location>
</feature>
<dbReference type="Pfam" id="PF07248">
    <property type="entry name" value="DUF1431"/>
    <property type="match status" value="1"/>
</dbReference>
<feature type="compositionally biased region" description="Basic residues" evidence="1">
    <location>
        <begin position="287"/>
        <end position="298"/>
    </location>
</feature>
<dbReference type="Proteomes" id="UP001458880">
    <property type="component" value="Unassembled WGS sequence"/>
</dbReference>
<evidence type="ECO:0000313" key="2">
    <source>
        <dbReference type="EMBL" id="KAK9746283.1"/>
    </source>
</evidence>
<evidence type="ECO:0000256" key="1">
    <source>
        <dbReference type="SAM" id="MobiDB-lite"/>
    </source>
</evidence>
<comment type="caution">
    <text evidence="2">The sequence shown here is derived from an EMBL/GenBank/DDBJ whole genome shotgun (WGS) entry which is preliminary data.</text>
</comment>